<dbReference type="AlphaFoldDB" id="A0A101I370"/>
<reference evidence="2" key="1">
    <citation type="journal article" date="2015" name="MBio">
        <title>Genome-Resolved Metagenomic Analysis Reveals Roles for Candidate Phyla and Other Microbial Community Members in Biogeochemical Transformations in Oil Reservoirs.</title>
        <authorList>
            <person name="Hu P."/>
            <person name="Tom L."/>
            <person name="Singh A."/>
            <person name="Thomas B.C."/>
            <person name="Baker B.J."/>
            <person name="Piceno Y.M."/>
            <person name="Andersen G.L."/>
            <person name="Banfield J.F."/>
        </authorList>
    </citation>
    <scope>NUCLEOTIDE SEQUENCE [LARGE SCALE GENOMIC DNA]</scope>
</reference>
<dbReference type="SUPFAM" id="SSF52091">
    <property type="entry name" value="SpoIIaa-like"/>
    <property type="match status" value="1"/>
</dbReference>
<accession>A0A101I370</accession>
<protein>
    <recommendedName>
        <fullName evidence="3">STAS domain-containing protein</fullName>
    </recommendedName>
</protein>
<dbReference type="Proteomes" id="UP000053467">
    <property type="component" value="Unassembled WGS sequence"/>
</dbReference>
<dbReference type="EMBL" id="LGGX01000002">
    <property type="protein sequence ID" value="KUK87916.1"/>
    <property type="molecule type" value="Genomic_DNA"/>
</dbReference>
<name>A0A101I370_UNCT6</name>
<evidence type="ECO:0000313" key="1">
    <source>
        <dbReference type="EMBL" id="KUK87916.1"/>
    </source>
</evidence>
<organism evidence="1 2">
    <name type="scientific">candidate division TA06 bacterium 34_109</name>
    <dbReference type="NCBI Taxonomy" id="1635277"/>
    <lineage>
        <taxon>Bacteria</taxon>
        <taxon>Bacteria division TA06</taxon>
    </lineage>
</organism>
<gene>
    <name evidence="1" type="ORF">XE03_0435</name>
</gene>
<dbReference type="InterPro" id="IPR036513">
    <property type="entry name" value="STAS_dom_sf"/>
</dbReference>
<evidence type="ECO:0008006" key="3">
    <source>
        <dbReference type="Google" id="ProtNLM"/>
    </source>
</evidence>
<sequence>MKLYLEKKASYSLLKISGNIYLDDLKELRETMQTLANQNKPLIIDLRNLKNAHYKIGLLLRGIKRLFLKRCLPLKIVCKDPYILTVISLFDYDIVYDTTKDLVSAKNIVELKI</sequence>
<comment type="caution">
    <text evidence="1">The sequence shown here is derived from an EMBL/GenBank/DDBJ whole genome shotgun (WGS) entry which is preliminary data.</text>
</comment>
<proteinExistence type="predicted"/>
<evidence type="ECO:0000313" key="2">
    <source>
        <dbReference type="Proteomes" id="UP000053467"/>
    </source>
</evidence>